<dbReference type="EMBL" id="JANPWB010000011">
    <property type="protein sequence ID" value="KAJ1131445.1"/>
    <property type="molecule type" value="Genomic_DNA"/>
</dbReference>
<evidence type="ECO:0000256" key="1">
    <source>
        <dbReference type="SAM" id="MobiDB-lite"/>
    </source>
</evidence>
<proteinExistence type="predicted"/>
<comment type="caution">
    <text evidence="2">The sequence shown here is derived from an EMBL/GenBank/DDBJ whole genome shotgun (WGS) entry which is preliminary data.</text>
</comment>
<evidence type="ECO:0000313" key="2">
    <source>
        <dbReference type="EMBL" id="KAJ1131445.1"/>
    </source>
</evidence>
<sequence>MRRRSRNNDYASKRRRARKVSIHVGDMVLVKDHHPGGKLCLPFEGELWTVTAINGTMITATRDSESVTRNISQIKKFLTSPSSDQARAGSVDNTLVNVRESAAFSLASPRQAEPSTVEDVVPGQDSLPRQILPAVEEATTMAEITRNPSNSQEVPAGRSRGGRFNLRSNPGHY</sequence>
<organism evidence="2 3">
    <name type="scientific">Pleurodeles waltl</name>
    <name type="common">Iberian ribbed newt</name>
    <dbReference type="NCBI Taxonomy" id="8319"/>
    <lineage>
        <taxon>Eukaryota</taxon>
        <taxon>Metazoa</taxon>
        <taxon>Chordata</taxon>
        <taxon>Craniata</taxon>
        <taxon>Vertebrata</taxon>
        <taxon>Euteleostomi</taxon>
        <taxon>Amphibia</taxon>
        <taxon>Batrachia</taxon>
        <taxon>Caudata</taxon>
        <taxon>Salamandroidea</taxon>
        <taxon>Salamandridae</taxon>
        <taxon>Pleurodelinae</taxon>
        <taxon>Pleurodeles</taxon>
    </lineage>
</organism>
<dbReference type="Proteomes" id="UP001066276">
    <property type="component" value="Chromosome 7"/>
</dbReference>
<reference evidence="2" key="1">
    <citation type="journal article" date="2022" name="bioRxiv">
        <title>Sequencing and chromosome-scale assembly of the giantPleurodeles waltlgenome.</title>
        <authorList>
            <person name="Brown T."/>
            <person name="Elewa A."/>
            <person name="Iarovenko S."/>
            <person name="Subramanian E."/>
            <person name="Araus A.J."/>
            <person name="Petzold A."/>
            <person name="Susuki M."/>
            <person name="Suzuki K.-i.T."/>
            <person name="Hayashi T."/>
            <person name="Toyoda A."/>
            <person name="Oliveira C."/>
            <person name="Osipova E."/>
            <person name="Leigh N.D."/>
            <person name="Simon A."/>
            <person name="Yun M.H."/>
        </authorList>
    </citation>
    <scope>NUCLEOTIDE SEQUENCE</scope>
    <source>
        <strain evidence="2">20211129_DDA</strain>
        <tissue evidence="2">Liver</tissue>
    </source>
</reference>
<name>A0AAV7PTT3_PLEWA</name>
<dbReference type="AlphaFoldDB" id="A0AAV7PTT3"/>
<accession>A0AAV7PTT3</accession>
<keyword evidence="3" id="KW-1185">Reference proteome</keyword>
<gene>
    <name evidence="2" type="ORF">NDU88_009782</name>
</gene>
<evidence type="ECO:0000313" key="3">
    <source>
        <dbReference type="Proteomes" id="UP001066276"/>
    </source>
</evidence>
<protein>
    <submittedName>
        <fullName evidence="2">Uncharacterized protein</fullName>
    </submittedName>
</protein>
<feature type="region of interest" description="Disordered" evidence="1">
    <location>
        <begin position="146"/>
        <end position="173"/>
    </location>
</feature>